<dbReference type="EnsemblMetazoa" id="XM_019912355.1">
    <property type="protein sequence ID" value="XP_019767914.1"/>
    <property type="gene ID" value="LOC109542898"/>
</dbReference>
<dbReference type="EnsemblMetazoa" id="XM_019912354.1">
    <property type="protein sequence ID" value="XP_019767913.1"/>
    <property type="gene ID" value="LOC109542898"/>
</dbReference>
<name>A0AAR5Q3T1_DENPD</name>
<dbReference type="GeneID" id="109542898"/>
<reference evidence="3" key="1">
    <citation type="journal article" date="2013" name="Genome Biol.">
        <title>Draft genome of the mountain pine beetle, Dendroctonus ponderosae Hopkins, a major forest pest.</title>
        <authorList>
            <person name="Keeling C.I."/>
            <person name="Yuen M.M."/>
            <person name="Liao N.Y."/>
            <person name="Docking T.R."/>
            <person name="Chan S.K."/>
            <person name="Taylor G.A."/>
            <person name="Palmquist D.L."/>
            <person name="Jackman S.D."/>
            <person name="Nguyen A."/>
            <person name="Li M."/>
            <person name="Henderson H."/>
            <person name="Janes J.K."/>
            <person name="Zhao Y."/>
            <person name="Pandoh P."/>
            <person name="Moore R."/>
            <person name="Sperling F.A."/>
            <person name="Huber D.P."/>
            <person name="Birol I."/>
            <person name="Jones S.J."/>
            <person name="Bohlmann J."/>
        </authorList>
    </citation>
    <scope>NUCLEOTIDE SEQUENCE</scope>
</reference>
<protein>
    <submittedName>
        <fullName evidence="2">Uncharacterized protein</fullName>
    </submittedName>
</protein>
<evidence type="ECO:0000313" key="2">
    <source>
        <dbReference type="EnsemblMetazoa" id="XP_019767914.1"/>
    </source>
</evidence>
<dbReference type="Proteomes" id="UP000019118">
    <property type="component" value="Unassembled WGS sequence"/>
</dbReference>
<organism evidence="2 3">
    <name type="scientific">Dendroctonus ponderosae</name>
    <name type="common">Mountain pine beetle</name>
    <dbReference type="NCBI Taxonomy" id="77166"/>
    <lineage>
        <taxon>Eukaryota</taxon>
        <taxon>Metazoa</taxon>
        <taxon>Ecdysozoa</taxon>
        <taxon>Arthropoda</taxon>
        <taxon>Hexapoda</taxon>
        <taxon>Insecta</taxon>
        <taxon>Pterygota</taxon>
        <taxon>Neoptera</taxon>
        <taxon>Endopterygota</taxon>
        <taxon>Coleoptera</taxon>
        <taxon>Polyphaga</taxon>
        <taxon>Cucujiformia</taxon>
        <taxon>Curculionidae</taxon>
        <taxon>Scolytinae</taxon>
        <taxon>Dendroctonus</taxon>
    </lineage>
</organism>
<proteinExistence type="predicted"/>
<feature type="compositionally biased region" description="Polar residues" evidence="1">
    <location>
        <begin position="523"/>
        <end position="532"/>
    </location>
</feature>
<accession>A0AAR5Q3T1</accession>
<evidence type="ECO:0000313" key="3">
    <source>
        <dbReference type="Proteomes" id="UP000019118"/>
    </source>
</evidence>
<feature type="region of interest" description="Disordered" evidence="1">
    <location>
        <begin position="485"/>
        <end position="546"/>
    </location>
</feature>
<reference evidence="2" key="2">
    <citation type="submission" date="2024-08" db="UniProtKB">
        <authorList>
            <consortium name="EnsemblMetazoa"/>
        </authorList>
    </citation>
    <scope>IDENTIFICATION</scope>
</reference>
<evidence type="ECO:0000256" key="1">
    <source>
        <dbReference type="SAM" id="MobiDB-lite"/>
    </source>
</evidence>
<dbReference type="AlphaFoldDB" id="A0AAR5Q3T1"/>
<dbReference type="KEGG" id="dpa:109542898"/>
<keyword evidence="3" id="KW-1185">Reference proteome</keyword>
<sequence length="664" mass="72568">MDKANFPRLTNNDFNIGGQASGILPSYNLDTSWPPFPDFCDDFFPRESLGILNADKLANNSLIDQSARESLGILNLSALDIGRDSIGLFSINNPIFQKQFKHTERTNARTFLNDVNSPRSSLSTFIGSTTEDRPSIISTFTSSLNPFNDAFVCDSLNTTHSINIKSEDAQTAFLGATDNNSNSIKSLPLSSDADSMQDMKAFSSAHHTFIKEIASDTNELDDSVFEADSFIAFESKDNLFNEGAYNLDLTSEPDWSQCDLTPSDDEGGTDITVCKAGNVPIQIDKLFGMKAAGLSDNVGVTNDDKVTDSSVNISQNISKISRASSGSSNILEMSPKDHSILKYINILSDLIGTKENLSQYQRTEGQRHLRALADLFRDDEKKITNSTKLLNSSRQNVQLIKEEEKRKSNENSFLATATCTSSSSTSAAKPLKEARPLNNLTSQNKAISAANKFNKIKASAPLKKEPLRAILPVENMSKAKMIKKLNNSSTPEQKIAGSKNAFSLNKSSSSCQESKLKPLAASTPDSRLSNSYRKTDGKRSFSGSFSSSNISAVASEKTQTRKSLPKLGGAVLMRRNSDFAGDRKKDVQKLKRSNSTGRESKLSIALSKVRKNMLNSPHLSTVMRGFNSQGISQPTNLVSKYSTKFADNTVGKENMEPVTARQSK</sequence>
<feature type="compositionally biased region" description="Polar residues" evidence="1">
    <location>
        <begin position="500"/>
        <end position="513"/>
    </location>
</feature>